<name>A0A975MQA9_9GAMM</name>
<dbReference type="InterPro" id="IPR052383">
    <property type="entry name" value="Anti-sigma-E_RseA-like"/>
</dbReference>
<dbReference type="Gene3D" id="1.10.10.880">
    <property type="entry name" value="Anti sigma-E protein RseA, N-terminal domain"/>
    <property type="match status" value="1"/>
</dbReference>
<protein>
    <submittedName>
        <fullName evidence="2">Sigma-E factor negative regulatory protein</fullName>
    </submittedName>
</protein>
<dbReference type="KEGG" id="mpad:KEF85_06375"/>
<dbReference type="AlphaFoldDB" id="A0A975MQA9"/>
<dbReference type="Pfam" id="PF03872">
    <property type="entry name" value="RseA_N"/>
    <property type="match status" value="1"/>
</dbReference>
<feature type="domain" description="Anti sigma-E protein RseA N-terminal" evidence="1">
    <location>
        <begin position="5"/>
        <end position="87"/>
    </location>
</feature>
<proteinExistence type="predicted"/>
<dbReference type="PANTHER" id="PTHR38104:SF1">
    <property type="entry name" value="ANTI-SIGMA-E FACTOR RSEA"/>
    <property type="match status" value="1"/>
</dbReference>
<evidence type="ECO:0000313" key="2">
    <source>
        <dbReference type="EMBL" id="QWF72073.1"/>
    </source>
</evidence>
<dbReference type="GO" id="GO:0016989">
    <property type="term" value="F:sigma factor antagonist activity"/>
    <property type="evidence" value="ECO:0007669"/>
    <property type="project" value="InterPro"/>
</dbReference>
<dbReference type="PANTHER" id="PTHR38104">
    <property type="match status" value="1"/>
</dbReference>
<keyword evidence="3" id="KW-1185">Reference proteome</keyword>
<dbReference type="CDD" id="cd16328">
    <property type="entry name" value="RseA_N"/>
    <property type="match status" value="1"/>
</dbReference>
<accession>A0A975MQA9</accession>
<dbReference type="InterPro" id="IPR005572">
    <property type="entry name" value="Anti-sigma_E_RseA_N"/>
</dbReference>
<dbReference type="SUPFAM" id="SSF89069">
    <property type="entry name" value="N-terminal, cytoplasmic domain of anti-sigmaE factor RseA"/>
    <property type="match status" value="1"/>
</dbReference>
<dbReference type="Proteomes" id="UP000676649">
    <property type="component" value="Chromosome"/>
</dbReference>
<dbReference type="EMBL" id="CP073754">
    <property type="protein sequence ID" value="QWF72073.1"/>
    <property type="molecule type" value="Genomic_DNA"/>
</dbReference>
<dbReference type="InterPro" id="IPR036147">
    <property type="entry name" value="Anti-sigma_E_RseA_N_sf"/>
</dbReference>
<dbReference type="RefSeq" id="WP_215584167.1">
    <property type="nucleotide sequence ID" value="NZ_CP073754.1"/>
</dbReference>
<organism evidence="2 3">
    <name type="scientific">Methylomonas paludis</name>
    <dbReference type="NCBI Taxonomy" id="1173101"/>
    <lineage>
        <taxon>Bacteria</taxon>
        <taxon>Pseudomonadati</taxon>
        <taxon>Pseudomonadota</taxon>
        <taxon>Gammaproteobacteria</taxon>
        <taxon>Methylococcales</taxon>
        <taxon>Methylococcaceae</taxon>
        <taxon>Methylomonas</taxon>
    </lineage>
</organism>
<evidence type="ECO:0000259" key="1">
    <source>
        <dbReference type="Pfam" id="PF03872"/>
    </source>
</evidence>
<sequence length="172" mass="19412">MQEINQKISLLIDDELDSRQAQRLLQEIQHDPELQATLQRYQLLGQALKYKQCQVLDKQFAAKIHQQISQEPSYLLPSAKPASVAKPYRFPVQKAGLALAASILLAIMWLTSNQAYQQAPLPSLVFMAPQQDVPAGMSPRLNEYLQAHDNTLYSSQAGRVQPYARVVGFHQE</sequence>
<reference evidence="2" key="1">
    <citation type="submission" date="2021-04" db="EMBL/GenBank/DDBJ databases">
        <title>Draft genome sequence data of methanotrophic Methylovulum sp. strain S1L and Methylomonas sp. strain S2AM isolated from boreal lake water columns.</title>
        <authorList>
            <person name="Rissanen A.J."/>
            <person name="Mangayil R."/>
            <person name="Svenning M.M."/>
            <person name="Khanongnuch R."/>
        </authorList>
    </citation>
    <scope>NUCLEOTIDE SEQUENCE</scope>
    <source>
        <strain evidence="2">S2AM</strain>
    </source>
</reference>
<evidence type="ECO:0000313" key="3">
    <source>
        <dbReference type="Proteomes" id="UP000676649"/>
    </source>
</evidence>
<gene>
    <name evidence="2" type="ORF">KEF85_06375</name>
</gene>